<dbReference type="EMBL" id="JNAX01000015">
    <property type="protein sequence ID" value="KGG19669.1"/>
    <property type="molecule type" value="Genomic_DNA"/>
</dbReference>
<name>A0A0A2C4W2_PROMR</name>
<protein>
    <submittedName>
        <fullName evidence="1">D-glycerate 3-kinase</fullName>
        <ecNumber evidence="1">2.7.1.31</ecNumber>
    </submittedName>
</protein>
<comment type="caution">
    <text evidence="1">The sequence shown here is derived from an EMBL/GenBank/DDBJ whole genome shotgun (WGS) entry which is preliminary data.</text>
</comment>
<dbReference type="GO" id="GO:0008887">
    <property type="term" value="F:glycerate kinase activity"/>
    <property type="evidence" value="ECO:0007669"/>
    <property type="project" value="UniProtKB-EC"/>
</dbReference>
<gene>
    <name evidence="1" type="ORF">EV03_2055</name>
</gene>
<keyword evidence="1" id="KW-0418">Kinase</keyword>
<sequence length="336" mass="38724">MKDKDINNDFNHIFPEDIREDFLFSLDSYRLFLEGLSINPSLFYQKWSDVNVQSIVNKYWKPTQKSDWKWSLAFPIFSLLENYINTFNKPIIIGFSGLPGSGKSTLGFWIDSVARELSLDIKVISLDDFYLPGQEMDVAMSDNPWNVPRGFPGSHSLDLLNQSLDVFLKTGVLNSPTFDKSLRDGKGDRSGWCDSEPRVLILEGWFVGCEPVSDLSKIDIKAKDEFNLSLSQSEKDYRILIQESLIEYSQIWNKFDKIWHLKSSQFNNTILWKSQQEGEMIKLKGSGLKGNNLSNFIRMIQTSIPQQSLSFINSDTTVGINQDRRINLLKTSKYYF</sequence>
<reference evidence="2" key="1">
    <citation type="journal article" date="2014" name="Sci. Data">
        <title>Genomes of diverse isolates of the marine cyanobacterium Prochlorococcus.</title>
        <authorList>
            <person name="Biller S."/>
            <person name="Berube P."/>
            <person name="Thompson J."/>
            <person name="Kelly L."/>
            <person name="Roggensack S."/>
            <person name="Awad L."/>
            <person name="Roache-Johnson K."/>
            <person name="Ding H."/>
            <person name="Giovannoni S.J."/>
            <person name="Moore L.R."/>
            <person name="Chisholm S.W."/>
        </authorList>
    </citation>
    <scope>NUCLEOTIDE SEQUENCE [LARGE SCALE GENOMIC DNA]</scope>
    <source>
        <strain evidence="2">PAC1</strain>
    </source>
</reference>
<dbReference type="RefSeq" id="WP_036907401.1">
    <property type="nucleotide sequence ID" value="NZ_CP138967.1"/>
</dbReference>
<evidence type="ECO:0000313" key="1">
    <source>
        <dbReference type="EMBL" id="KGG19669.1"/>
    </source>
</evidence>
<dbReference type="SUPFAM" id="SSF52540">
    <property type="entry name" value="P-loop containing nucleoside triphosphate hydrolases"/>
    <property type="match status" value="1"/>
</dbReference>
<dbReference type="EC" id="2.7.1.31" evidence="1"/>
<evidence type="ECO:0000313" key="2">
    <source>
        <dbReference type="Proteomes" id="UP000030392"/>
    </source>
</evidence>
<dbReference type="AlphaFoldDB" id="A0A0A2C4W2"/>
<dbReference type="Proteomes" id="UP000030392">
    <property type="component" value="Unassembled WGS sequence"/>
</dbReference>
<proteinExistence type="predicted"/>
<dbReference type="InterPro" id="IPR027417">
    <property type="entry name" value="P-loop_NTPase"/>
</dbReference>
<keyword evidence="1" id="KW-0808">Transferase</keyword>
<accession>A0A0A2C4W2</accession>
<dbReference type="Gene3D" id="3.40.50.300">
    <property type="entry name" value="P-loop containing nucleotide triphosphate hydrolases"/>
    <property type="match status" value="1"/>
</dbReference>
<organism evidence="1 2">
    <name type="scientific">Prochlorococcus marinus str. PAC1</name>
    <dbReference type="NCBI Taxonomy" id="59924"/>
    <lineage>
        <taxon>Bacteria</taxon>
        <taxon>Bacillati</taxon>
        <taxon>Cyanobacteriota</taxon>
        <taxon>Cyanophyceae</taxon>
        <taxon>Synechococcales</taxon>
        <taxon>Prochlorococcaceae</taxon>
        <taxon>Prochlorococcus</taxon>
    </lineage>
</organism>